<dbReference type="Proteomes" id="UP000285693">
    <property type="component" value="Unassembled WGS sequence"/>
</dbReference>
<gene>
    <name evidence="2" type="ORF">DWW65_10795</name>
</gene>
<organism evidence="2 3">
    <name type="scientific">Coprococcus comes</name>
    <dbReference type="NCBI Taxonomy" id="410072"/>
    <lineage>
        <taxon>Bacteria</taxon>
        <taxon>Bacillati</taxon>
        <taxon>Bacillota</taxon>
        <taxon>Clostridia</taxon>
        <taxon>Lachnospirales</taxon>
        <taxon>Lachnospiraceae</taxon>
        <taxon>Coprococcus</taxon>
    </lineage>
</organism>
<dbReference type="PANTHER" id="PTHR35568">
    <property type="entry name" value="TRANSCRIPTIONAL REGULATOR DAUR"/>
    <property type="match status" value="1"/>
</dbReference>
<dbReference type="Pfam" id="PF13309">
    <property type="entry name" value="HTH_22"/>
    <property type="match status" value="1"/>
</dbReference>
<evidence type="ECO:0000313" key="2">
    <source>
        <dbReference type="EMBL" id="RGU44937.1"/>
    </source>
</evidence>
<sequence length="59" mass="6828">MNIPMDRLTQDERISVVRQLNEQGFFKLKGAVQYAAKQLFCSTASIYRYLNELKNEAAD</sequence>
<name>A0A3R5XE49_9FIRM</name>
<dbReference type="AlphaFoldDB" id="A0A3R5XE49"/>
<dbReference type="RefSeq" id="WP_117824158.1">
    <property type="nucleotide sequence ID" value="NZ_JAAIOQ010000001.1"/>
</dbReference>
<dbReference type="InterPro" id="IPR039445">
    <property type="entry name" value="DauR-like_HTH"/>
</dbReference>
<reference evidence="2 3" key="1">
    <citation type="submission" date="2018-08" db="EMBL/GenBank/DDBJ databases">
        <title>A genome reference for cultivated species of the human gut microbiota.</title>
        <authorList>
            <person name="Zou Y."/>
            <person name="Xue W."/>
            <person name="Luo G."/>
        </authorList>
    </citation>
    <scope>NUCLEOTIDE SEQUENCE [LARGE SCALE GENOMIC DNA]</scope>
    <source>
        <strain evidence="2 3">AF16-31</strain>
    </source>
</reference>
<accession>A0A3R5XE49</accession>
<feature type="domain" description="Transcriptional regulator DauR-like HTH" evidence="1">
    <location>
        <begin position="2"/>
        <end position="51"/>
    </location>
</feature>
<evidence type="ECO:0000259" key="1">
    <source>
        <dbReference type="Pfam" id="PF13309"/>
    </source>
</evidence>
<proteinExistence type="predicted"/>
<dbReference type="EMBL" id="QRXY01000013">
    <property type="protein sequence ID" value="RGU44937.1"/>
    <property type="molecule type" value="Genomic_DNA"/>
</dbReference>
<comment type="caution">
    <text evidence="2">The sequence shown here is derived from an EMBL/GenBank/DDBJ whole genome shotgun (WGS) entry which is preliminary data.</text>
</comment>
<protein>
    <recommendedName>
        <fullName evidence="1">Transcriptional regulator DauR-like HTH domain-containing protein</fullName>
    </recommendedName>
</protein>
<evidence type="ECO:0000313" key="3">
    <source>
        <dbReference type="Proteomes" id="UP000285693"/>
    </source>
</evidence>
<dbReference type="PANTHER" id="PTHR35568:SF1">
    <property type="entry name" value="TRANSCRIPTIONAL REGULATOR DAUR"/>
    <property type="match status" value="1"/>
</dbReference>
<dbReference type="InterPro" id="IPR039446">
    <property type="entry name" value="DauR-like"/>
</dbReference>